<proteinExistence type="predicted"/>
<reference evidence="1" key="1">
    <citation type="submission" date="2014-11" db="EMBL/GenBank/DDBJ databases">
        <authorList>
            <person name="Amaro Gonzalez C."/>
        </authorList>
    </citation>
    <scope>NUCLEOTIDE SEQUENCE</scope>
</reference>
<protein>
    <submittedName>
        <fullName evidence="1">Uncharacterized protein</fullName>
    </submittedName>
</protein>
<sequence>MDIIWHRCRQRGVRLPSHFQHARCHRCSDVREAPDKRAERDVDYHFVYRSC</sequence>
<dbReference type="AlphaFoldDB" id="A0A0E9VNK8"/>
<accession>A0A0E9VNK8</accession>
<evidence type="ECO:0000313" key="1">
    <source>
        <dbReference type="EMBL" id="JAH79606.1"/>
    </source>
</evidence>
<reference evidence="1" key="2">
    <citation type="journal article" date="2015" name="Fish Shellfish Immunol.">
        <title>Early steps in the European eel (Anguilla anguilla)-Vibrio vulnificus interaction in the gills: Role of the RtxA13 toxin.</title>
        <authorList>
            <person name="Callol A."/>
            <person name="Pajuelo D."/>
            <person name="Ebbesson L."/>
            <person name="Teles M."/>
            <person name="MacKenzie S."/>
            <person name="Amaro C."/>
        </authorList>
    </citation>
    <scope>NUCLEOTIDE SEQUENCE</scope>
</reference>
<name>A0A0E9VNK8_ANGAN</name>
<dbReference type="EMBL" id="GBXM01028971">
    <property type="protein sequence ID" value="JAH79606.1"/>
    <property type="molecule type" value="Transcribed_RNA"/>
</dbReference>
<organism evidence="1">
    <name type="scientific">Anguilla anguilla</name>
    <name type="common">European freshwater eel</name>
    <name type="synonym">Muraena anguilla</name>
    <dbReference type="NCBI Taxonomy" id="7936"/>
    <lineage>
        <taxon>Eukaryota</taxon>
        <taxon>Metazoa</taxon>
        <taxon>Chordata</taxon>
        <taxon>Craniata</taxon>
        <taxon>Vertebrata</taxon>
        <taxon>Euteleostomi</taxon>
        <taxon>Actinopterygii</taxon>
        <taxon>Neopterygii</taxon>
        <taxon>Teleostei</taxon>
        <taxon>Anguilliformes</taxon>
        <taxon>Anguillidae</taxon>
        <taxon>Anguilla</taxon>
    </lineage>
</organism>